<dbReference type="EMBL" id="CP018269">
    <property type="protein sequence ID" value="APJ09318.1"/>
    <property type="molecule type" value="Genomic_DNA"/>
</dbReference>
<proteinExistence type="predicted"/>
<dbReference type="AlphaFoldDB" id="A0A1L4DGH7"/>
<name>A0A1L4DGH7_BORAF</name>
<reference evidence="1" key="1">
    <citation type="submission" date="2016-11" db="EMBL/GenBank/DDBJ databases">
        <title>Borrelia afzelii Genome sequencing and assembly.</title>
        <authorList>
            <person name="Bontemps-Gallo S."/>
        </authorList>
    </citation>
    <scope>NUCLEOTIDE SEQUENCE</scope>
    <source>
        <strain evidence="1">BO23</strain>
        <plasmid evidence="1">unnamed</plasmid>
    </source>
</reference>
<gene>
    <name evidence="1" type="ORF">BLA32_05460</name>
</gene>
<keyword evidence="1" id="KW-0614">Plasmid</keyword>
<organism evidence="1">
    <name type="scientific">Borreliella afzelii</name>
    <name type="common">Borrelia afzelii</name>
    <dbReference type="NCBI Taxonomy" id="29518"/>
    <lineage>
        <taxon>Bacteria</taxon>
        <taxon>Pseudomonadati</taxon>
        <taxon>Spirochaetota</taxon>
        <taxon>Spirochaetia</taxon>
        <taxon>Spirochaetales</taxon>
        <taxon>Borreliaceae</taxon>
        <taxon>Borreliella</taxon>
    </lineage>
</organism>
<geneLocation type="plasmid" evidence="1">
    <name>unnamed</name>
</geneLocation>
<protein>
    <submittedName>
        <fullName evidence="1">Transposase</fullName>
    </submittedName>
</protein>
<sequence length="63" mass="7102">MPKIGFVKLALHRNIKSNEVVKNVVLEKDTDDKYYISVAVECLDAKNNNKTKDNKKEAVGIVI</sequence>
<evidence type="ECO:0000313" key="1">
    <source>
        <dbReference type="EMBL" id="APJ09318.1"/>
    </source>
</evidence>
<accession>A0A1L4DGH7</accession>